<evidence type="ECO:0000313" key="2">
    <source>
        <dbReference type="Ensembl" id="ENSELUP00000096477.1"/>
    </source>
</evidence>
<reference evidence="2 3" key="1">
    <citation type="submission" date="2020-02" db="EMBL/GenBank/DDBJ databases">
        <title>Esox lucius (northern pike) genome, fEsoLuc1, primary haplotype.</title>
        <authorList>
            <person name="Myers G."/>
            <person name="Karagic N."/>
            <person name="Meyer A."/>
            <person name="Pippel M."/>
            <person name="Reichard M."/>
            <person name="Winkler S."/>
            <person name="Tracey A."/>
            <person name="Sims Y."/>
            <person name="Howe K."/>
            <person name="Rhie A."/>
            <person name="Formenti G."/>
            <person name="Durbin R."/>
            <person name="Fedrigo O."/>
            <person name="Jarvis E.D."/>
        </authorList>
    </citation>
    <scope>NUCLEOTIDE SEQUENCE [LARGE SCALE GENOMIC DNA]</scope>
</reference>
<reference evidence="2" key="3">
    <citation type="submission" date="2025-09" db="UniProtKB">
        <authorList>
            <consortium name="Ensembl"/>
        </authorList>
    </citation>
    <scope>IDENTIFICATION</scope>
</reference>
<sequence length="113" mass="12487">MRADWGSQGVEGRITTNLQLCQLNTTDTDLMKTGGAANRAPPPFNQDRLSPPAPRVELLAPVKVLSLSADVLPEYKIEVPVTQAWTMLHYSPVKAAWDWVILLLVLYTAVFTP</sequence>
<dbReference type="PANTHER" id="PTHR10217:SF548">
    <property type="entry name" value="GH12235P"/>
    <property type="match status" value="1"/>
</dbReference>
<dbReference type="AlphaFoldDB" id="A0AAY5LBJ1"/>
<evidence type="ECO:0000313" key="3">
    <source>
        <dbReference type="Proteomes" id="UP000265140"/>
    </source>
</evidence>
<dbReference type="GeneTree" id="ENSGT00940000157790"/>
<keyword evidence="3" id="KW-1185">Reference proteome</keyword>
<name>A0AAY5LBJ1_ESOLU</name>
<dbReference type="Ensembl" id="ENSELUT00000095067.1">
    <property type="protein sequence ID" value="ENSELUP00000096477.1"/>
    <property type="gene ID" value="ENSELUG00000023610.3"/>
</dbReference>
<dbReference type="GO" id="GO:0042391">
    <property type="term" value="P:regulation of membrane potential"/>
    <property type="evidence" value="ECO:0007669"/>
    <property type="project" value="TreeGrafter"/>
</dbReference>
<reference evidence="2" key="2">
    <citation type="submission" date="2025-08" db="UniProtKB">
        <authorList>
            <consortium name="Ensembl"/>
        </authorList>
    </citation>
    <scope>IDENTIFICATION</scope>
</reference>
<dbReference type="InterPro" id="IPR050818">
    <property type="entry name" value="KCNH_animal-type"/>
</dbReference>
<dbReference type="PANTHER" id="PTHR10217">
    <property type="entry name" value="VOLTAGE AND LIGAND GATED POTASSIUM CHANNEL"/>
    <property type="match status" value="1"/>
</dbReference>
<evidence type="ECO:0000256" key="1">
    <source>
        <dbReference type="SAM" id="MobiDB-lite"/>
    </source>
</evidence>
<proteinExistence type="predicted"/>
<dbReference type="GO" id="GO:0005242">
    <property type="term" value="F:inward rectifier potassium channel activity"/>
    <property type="evidence" value="ECO:0007669"/>
    <property type="project" value="TreeGrafter"/>
</dbReference>
<dbReference type="Proteomes" id="UP000265140">
    <property type="component" value="Chromosome 5"/>
</dbReference>
<feature type="region of interest" description="Disordered" evidence="1">
    <location>
        <begin position="31"/>
        <end position="50"/>
    </location>
</feature>
<organism evidence="2 3">
    <name type="scientific">Esox lucius</name>
    <name type="common">Northern pike</name>
    <dbReference type="NCBI Taxonomy" id="8010"/>
    <lineage>
        <taxon>Eukaryota</taxon>
        <taxon>Metazoa</taxon>
        <taxon>Chordata</taxon>
        <taxon>Craniata</taxon>
        <taxon>Vertebrata</taxon>
        <taxon>Euteleostomi</taxon>
        <taxon>Actinopterygii</taxon>
        <taxon>Neopterygii</taxon>
        <taxon>Teleostei</taxon>
        <taxon>Protacanthopterygii</taxon>
        <taxon>Esociformes</taxon>
        <taxon>Esocidae</taxon>
        <taxon>Esox</taxon>
    </lineage>
</organism>
<accession>A0AAY5LBJ1</accession>
<dbReference type="GO" id="GO:0005886">
    <property type="term" value="C:plasma membrane"/>
    <property type="evidence" value="ECO:0007669"/>
    <property type="project" value="TreeGrafter"/>
</dbReference>
<protein>
    <submittedName>
        <fullName evidence="2">Uncharacterized protein</fullName>
    </submittedName>
</protein>